<dbReference type="KEGG" id="baqk:QN215_10030"/>
<reference evidence="3" key="1">
    <citation type="submission" date="2023-07" db="EMBL/GenBank/DDBJ databases">
        <title>Bifidobacterium aquikefiriaerophilum sp. nov. and Bifidobacterium eccum sp. nov., isolated from water kefir.</title>
        <authorList>
            <person name="Breselge S."/>
            <person name="Bellassi P."/>
            <person name="Barcenilla C."/>
            <person name="Alvarez-Ordonez A."/>
            <person name="Morelli L."/>
            <person name="Cotter P.D."/>
        </authorList>
    </citation>
    <scope>NUCLEOTIDE SEQUENCE</scope>
    <source>
        <strain evidence="3">WK041_4_12</strain>
    </source>
</reference>
<dbReference type="EMBL" id="CP129674">
    <property type="protein sequence ID" value="XDS44572.1"/>
    <property type="molecule type" value="Genomic_DNA"/>
</dbReference>
<dbReference type="InterPro" id="IPR035093">
    <property type="entry name" value="RelE/ParE_toxin_dom_sf"/>
</dbReference>
<dbReference type="RefSeq" id="WP_369344149.1">
    <property type="nucleotide sequence ID" value="NZ_CP129674.1"/>
</dbReference>
<evidence type="ECO:0000256" key="1">
    <source>
        <dbReference type="ARBA" id="ARBA00022649"/>
    </source>
</evidence>
<accession>A0AB39U6H3</accession>
<sequence length="98" mass="11617">MLQSESTSSFKRDVKRLLRKHKNMSKLKDVMRLIIEDSAESKIMLHTRHRAHALTGQWSDCSECHIHNEGDWLLIWQRNDQMVVFLRTGSHDELFKSI</sequence>
<feature type="active site" description="Proton donor" evidence="2">
    <location>
        <position position="91"/>
    </location>
</feature>
<dbReference type="PANTHER" id="PTHR40588">
    <property type="entry name" value="MRNA INTERFERASE TOXIN YAFQ"/>
    <property type="match status" value="1"/>
</dbReference>
<keyword evidence="1" id="KW-1277">Toxin-antitoxin system</keyword>
<gene>
    <name evidence="3" type="ORF">QN215_10030</name>
</gene>
<protein>
    <submittedName>
        <fullName evidence="3">Type II toxin-antitoxin system YafQ family toxin</fullName>
    </submittedName>
</protein>
<organism evidence="3">
    <name type="scientific">Bifidobacterium aquikefiricola</name>
    <dbReference type="NCBI Taxonomy" id="3059038"/>
    <lineage>
        <taxon>Bacteria</taxon>
        <taxon>Bacillati</taxon>
        <taxon>Actinomycetota</taxon>
        <taxon>Actinomycetes</taxon>
        <taxon>Bifidobacteriales</taxon>
        <taxon>Bifidobacteriaceae</taxon>
        <taxon>Bifidobacterium</taxon>
    </lineage>
</organism>
<dbReference type="InterPro" id="IPR004386">
    <property type="entry name" value="Toxin_YafQ-like"/>
</dbReference>
<dbReference type="InterPro" id="IPR007712">
    <property type="entry name" value="RelE/ParE_toxin"/>
</dbReference>
<dbReference type="PANTHER" id="PTHR40588:SF1">
    <property type="entry name" value="MRNA INTERFERASE TOXIN YAFQ"/>
    <property type="match status" value="1"/>
</dbReference>
<name>A0AB39U6H3_9BIFI</name>
<dbReference type="SUPFAM" id="SSF143011">
    <property type="entry name" value="RelE-like"/>
    <property type="match status" value="1"/>
</dbReference>
<dbReference type="NCBIfam" id="TIGR02385">
    <property type="entry name" value="RelE_StbE"/>
    <property type="match status" value="1"/>
</dbReference>
<proteinExistence type="predicted"/>
<dbReference type="Pfam" id="PF15738">
    <property type="entry name" value="YafQ_toxin"/>
    <property type="match status" value="1"/>
</dbReference>
<evidence type="ECO:0000313" key="3">
    <source>
        <dbReference type="EMBL" id="XDS44572.1"/>
    </source>
</evidence>
<dbReference type="PIRSF" id="PIRSF006156">
    <property type="entry name" value="YafQ"/>
    <property type="match status" value="1"/>
</dbReference>
<dbReference type="Gene3D" id="3.30.2310.20">
    <property type="entry name" value="RelE-like"/>
    <property type="match status" value="1"/>
</dbReference>
<dbReference type="GO" id="GO:0006415">
    <property type="term" value="P:translational termination"/>
    <property type="evidence" value="ECO:0007669"/>
    <property type="project" value="TreeGrafter"/>
</dbReference>
<dbReference type="GO" id="GO:0006402">
    <property type="term" value="P:mRNA catabolic process"/>
    <property type="evidence" value="ECO:0007669"/>
    <property type="project" value="TreeGrafter"/>
</dbReference>
<evidence type="ECO:0000256" key="2">
    <source>
        <dbReference type="PIRSR" id="PIRSR006156-1"/>
    </source>
</evidence>
<dbReference type="GO" id="GO:0004521">
    <property type="term" value="F:RNA endonuclease activity"/>
    <property type="evidence" value="ECO:0007669"/>
    <property type="project" value="TreeGrafter"/>
</dbReference>
<dbReference type="AlphaFoldDB" id="A0AB39U6H3"/>